<feature type="domain" description="SnoaL-like" evidence="1">
    <location>
        <begin position="13"/>
        <end position="106"/>
    </location>
</feature>
<organism evidence="2 3">
    <name type="scientific">Dactylosporangium roseum</name>
    <dbReference type="NCBI Taxonomy" id="47989"/>
    <lineage>
        <taxon>Bacteria</taxon>
        <taxon>Bacillati</taxon>
        <taxon>Actinomycetota</taxon>
        <taxon>Actinomycetes</taxon>
        <taxon>Micromonosporales</taxon>
        <taxon>Micromonosporaceae</taxon>
        <taxon>Dactylosporangium</taxon>
    </lineage>
</organism>
<sequence length="136" mass="14912">MLDEAFRKATSVQYAQRLNEGDVEGVLALFTDDVVFEDPVGGTPTIGKEALRRHLVMSVEHQVHETPQVSVTSMCDRFVVTSSKVVLRSPTVMKLHIIGVVEFNEEGLGFHVRAFWGMTDLTVGESPAGPMRAVAV</sequence>
<dbReference type="InterPro" id="IPR032710">
    <property type="entry name" value="NTF2-like_dom_sf"/>
</dbReference>
<keyword evidence="3" id="KW-1185">Reference proteome</keyword>
<proteinExistence type="predicted"/>
<dbReference type="Pfam" id="PF12680">
    <property type="entry name" value="SnoaL_2"/>
    <property type="match status" value="1"/>
</dbReference>
<evidence type="ECO:0000313" key="3">
    <source>
        <dbReference type="Proteomes" id="UP001058271"/>
    </source>
</evidence>
<reference evidence="2" key="1">
    <citation type="submission" date="2021-04" db="EMBL/GenBank/DDBJ databases">
        <title>Biosynthetic gene clusters of Dactylosporangioum roseum.</title>
        <authorList>
            <person name="Hartkoorn R.C."/>
            <person name="Beaudoing E."/>
            <person name="Hot D."/>
            <person name="Moureu S."/>
        </authorList>
    </citation>
    <scope>NUCLEOTIDE SEQUENCE</scope>
    <source>
        <strain evidence="2">NRRL B-16295</strain>
    </source>
</reference>
<name>A0ABY5ZC92_9ACTN</name>
<gene>
    <name evidence="2" type="ORF">Drose_14170</name>
</gene>
<accession>A0ABY5ZC92</accession>
<dbReference type="InterPro" id="IPR037401">
    <property type="entry name" value="SnoaL-like"/>
</dbReference>
<evidence type="ECO:0000313" key="2">
    <source>
        <dbReference type="EMBL" id="UWZ39274.1"/>
    </source>
</evidence>
<dbReference type="SUPFAM" id="SSF54427">
    <property type="entry name" value="NTF2-like"/>
    <property type="match status" value="1"/>
</dbReference>
<dbReference type="Proteomes" id="UP001058271">
    <property type="component" value="Chromosome"/>
</dbReference>
<dbReference type="EMBL" id="CP073721">
    <property type="protein sequence ID" value="UWZ39274.1"/>
    <property type="molecule type" value="Genomic_DNA"/>
</dbReference>
<protein>
    <submittedName>
        <fullName evidence="2">Nuclear transport factor 2 family protein</fullName>
    </submittedName>
</protein>
<dbReference type="RefSeq" id="WP_260728674.1">
    <property type="nucleotide sequence ID" value="NZ_BAAABS010000071.1"/>
</dbReference>
<evidence type="ECO:0000259" key="1">
    <source>
        <dbReference type="Pfam" id="PF12680"/>
    </source>
</evidence>
<dbReference type="Gene3D" id="3.10.450.50">
    <property type="match status" value="1"/>
</dbReference>